<dbReference type="GO" id="GO:0006887">
    <property type="term" value="P:exocytosis"/>
    <property type="evidence" value="ECO:0007669"/>
    <property type="project" value="UniProtKB-KW"/>
</dbReference>
<dbReference type="GO" id="GO:0006893">
    <property type="term" value="P:Golgi to plasma membrane transport"/>
    <property type="evidence" value="ECO:0007669"/>
    <property type="project" value="TreeGrafter"/>
</dbReference>
<evidence type="ECO:0000256" key="4">
    <source>
        <dbReference type="ARBA" id="ARBA00022483"/>
    </source>
</evidence>
<proteinExistence type="inferred from homology"/>
<dbReference type="InterPro" id="IPR048627">
    <property type="entry name" value="Sec10_HB"/>
</dbReference>
<comment type="similarity">
    <text evidence="1">Belongs to the SEC10 family.</text>
</comment>
<feature type="domain" description="Exocyst complex component Sec10 N-terminal" evidence="9">
    <location>
        <begin position="36"/>
        <end position="140"/>
    </location>
</feature>
<evidence type="ECO:0000313" key="10">
    <source>
        <dbReference type="EMBL" id="VUZ52891.1"/>
    </source>
</evidence>
<dbReference type="AlphaFoldDB" id="A0A564Z053"/>
<dbReference type="PANTHER" id="PTHR12100">
    <property type="entry name" value="SEC10"/>
    <property type="match status" value="1"/>
</dbReference>
<evidence type="ECO:0000256" key="1">
    <source>
        <dbReference type="ARBA" id="ARBA00006572"/>
    </source>
</evidence>
<keyword evidence="5 7" id="KW-0175">Coiled coil</keyword>
<dbReference type="Proteomes" id="UP000321570">
    <property type="component" value="Unassembled WGS sequence"/>
</dbReference>
<organism evidence="10 11">
    <name type="scientific">Hymenolepis diminuta</name>
    <name type="common">Rat tapeworm</name>
    <dbReference type="NCBI Taxonomy" id="6216"/>
    <lineage>
        <taxon>Eukaryota</taxon>
        <taxon>Metazoa</taxon>
        <taxon>Spiralia</taxon>
        <taxon>Lophotrochozoa</taxon>
        <taxon>Platyhelminthes</taxon>
        <taxon>Cestoda</taxon>
        <taxon>Eucestoda</taxon>
        <taxon>Cyclophyllidea</taxon>
        <taxon>Hymenolepididae</taxon>
        <taxon>Hymenolepis</taxon>
    </lineage>
</organism>
<evidence type="ECO:0000256" key="2">
    <source>
        <dbReference type="ARBA" id="ARBA00017524"/>
    </source>
</evidence>
<accession>A0A564Z053</accession>
<dbReference type="InterPro" id="IPR048625">
    <property type="entry name" value="Sec10_N"/>
</dbReference>
<feature type="coiled-coil region" evidence="7">
    <location>
        <begin position="45"/>
        <end position="97"/>
    </location>
</feature>
<gene>
    <name evidence="10" type="ORF">WMSIL1_LOCUS11337</name>
</gene>
<evidence type="ECO:0000256" key="5">
    <source>
        <dbReference type="ARBA" id="ARBA00023054"/>
    </source>
</evidence>
<dbReference type="GO" id="GO:0000145">
    <property type="term" value="C:exocyst"/>
    <property type="evidence" value="ECO:0007669"/>
    <property type="project" value="TreeGrafter"/>
</dbReference>
<evidence type="ECO:0000313" key="11">
    <source>
        <dbReference type="Proteomes" id="UP000321570"/>
    </source>
</evidence>
<dbReference type="Pfam" id="PF07393">
    <property type="entry name" value="Sec10_HB"/>
    <property type="match status" value="1"/>
</dbReference>
<keyword evidence="11" id="KW-1185">Reference proteome</keyword>
<name>A0A564Z053_HYMDI</name>
<sequence>MDNDSQDGELDFGIGLIDRLTDKAGITPTSNIDPTKLRTYFLKSLNDLQNARVKLISESARLEIQCRKESNEFHSIIERLSDQLSDASKTFKDLDTKINVVSGKFIHLGDQLERRNVPRESLKEARQLILEFSKFLGAGGGTFANISVNSQADESKLIEKTANIRALSALCLELPDDKRFLGAKQRITVASQNLENLLVKWFRHNFAAENDNMMRRIADVLSYSRSQSGCAEVFIDEFLKCLPTDLGDLSMLPDILSETEAKVIRIFRRPESVVIHLIQALFSRNLKAHFQSKVSLDMPTDAFLTNLYTEYCNLDRLVFQLIDRLQLLSDESQLYKLLSCLAEEVLAVYQFREISWLNEHLRSHLAAYYISQNHHKKIVNSSGFSELKNAVQNRLHISNGSSSGRESPASELLLSQEVAVNMLDDVRQSTKRCMMLAKPEDRPSIGLKMLDMVVRYLINEHIDYGISMALQVLNSVDLKYADPTFTFFAAVNESTTLFGFFDKAVSEFIGPLLSGSLTQLQICQSRRQELRRGLEDKLSIGLEQCLTLALTRIQLILSSEQRKADFKSDLPASNSSIMNPGVGSEMSACSPACQDVCRFLRRVINDARQNLDGQNLSTFLCELGLRFHRLLVDHFYGYSFSDTGGFVAMQDVTAYRDTARECKSPKIDYLFDILLKLMNLMLIKPQNIRQVWQDYEQSGIPKELLANFISLRSDYKPKLQSEVKRFLEASR</sequence>
<reference evidence="10 11" key="1">
    <citation type="submission" date="2019-07" db="EMBL/GenBank/DDBJ databases">
        <authorList>
            <person name="Jastrzebski P J."/>
            <person name="Paukszto L."/>
            <person name="Jastrzebski P J."/>
        </authorList>
    </citation>
    <scope>NUCLEOTIDE SEQUENCE [LARGE SCALE GENOMIC DNA]</scope>
    <source>
        <strain evidence="10 11">WMS-il1</strain>
    </source>
</reference>
<evidence type="ECO:0000256" key="6">
    <source>
        <dbReference type="ARBA" id="ARBA00031471"/>
    </source>
</evidence>
<dbReference type="PANTHER" id="PTHR12100:SF0">
    <property type="entry name" value="EXOCYST COMPLEX COMPONENT 5"/>
    <property type="match status" value="1"/>
</dbReference>
<feature type="domain" description="Exocyst complex component Sec10-like alpha-helical bundle" evidence="8">
    <location>
        <begin position="259"/>
        <end position="720"/>
    </location>
</feature>
<evidence type="ECO:0000256" key="3">
    <source>
        <dbReference type="ARBA" id="ARBA00022448"/>
    </source>
</evidence>
<evidence type="ECO:0000256" key="7">
    <source>
        <dbReference type="SAM" id="Coils"/>
    </source>
</evidence>
<keyword evidence="4" id="KW-0268">Exocytosis</keyword>
<dbReference type="Pfam" id="PF20667">
    <property type="entry name" value="Sec10_N"/>
    <property type="match status" value="1"/>
</dbReference>
<keyword evidence="3" id="KW-0813">Transport</keyword>
<protein>
    <recommendedName>
        <fullName evidence="2">Exocyst complex component 5</fullName>
    </recommendedName>
    <alternativeName>
        <fullName evidence="6">Exocyst complex component Sec10</fullName>
    </alternativeName>
</protein>
<dbReference type="InterPro" id="IPR009976">
    <property type="entry name" value="Sec10-like"/>
</dbReference>
<evidence type="ECO:0000259" key="9">
    <source>
        <dbReference type="Pfam" id="PF20667"/>
    </source>
</evidence>
<evidence type="ECO:0000259" key="8">
    <source>
        <dbReference type="Pfam" id="PF07393"/>
    </source>
</evidence>
<dbReference type="EMBL" id="CABIJS010000543">
    <property type="protein sequence ID" value="VUZ52891.1"/>
    <property type="molecule type" value="Genomic_DNA"/>
</dbReference>